<dbReference type="OrthoDB" id="4188844at2759"/>
<feature type="compositionally biased region" description="Polar residues" evidence="1">
    <location>
        <begin position="1"/>
        <end position="15"/>
    </location>
</feature>
<dbReference type="AlphaFoldDB" id="A0A9W9TNK5"/>
<sequence>MGPTSVRPNIFQQGLNRRHASTAPPNVNMNIPPGTNGLSNRPSHRLKPTASDPSSARNIKFSENKEIVVRDKNGGYKLDVPVLPDGLIGEDGEELGDLEGDESGEIGLERTEVGGRDKEKFDAALVEMMLRRRNRQSSGEPDGELQLQQLRVLNLGNSWVLPYAEAYGLLVLEILDIVQESLRKKVASLDDDSWMFEPERDIAF</sequence>
<keyword evidence="3" id="KW-1185">Reference proteome</keyword>
<accession>A0A9W9TNK5</accession>
<dbReference type="EMBL" id="JAPQKT010000005">
    <property type="protein sequence ID" value="KAJ5231339.1"/>
    <property type="molecule type" value="Genomic_DNA"/>
</dbReference>
<evidence type="ECO:0000313" key="2">
    <source>
        <dbReference type="EMBL" id="KAJ5231339.1"/>
    </source>
</evidence>
<dbReference type="Proteomes" id="UP001147733">
    <property type="component" value="Unassembled WGS sequence"/>
</dbReference>
<reference evidence="2" key="2">
    <citation type="journal article" date="2023" name="IMA Fungus">
        <title>Comparative genomic study of the Penicillium genus elucidates a diverse pangenome and 15 lateral gene transfer events.</title>
        <authorList>
            <person name="Petersen C."/>
            <person name="Sorensen T."/>
            <person name="Nielsen M.R."/>
            <person name="Sondergaard T.E."/>
            <person name="Sorensen J.L."/>
            <person name="Fitzpatrick D.A."/>
            <person name="Frisvad J.C."/>
            <person name="Nielsen K.L."/>
        </authorList>
    </citation>
    <scope>NUCLEOTIDE SEQUENCE</scope>
    <source>
        <strain evidence="2">IBT 23319</strain>
    </source>
</reference>
<proteinExistence type="predicted"/>
<feature type="region of interest" description="Disordered" evidence="1">
    <location>
        <begin position="1"/>
        <end position="59"/>
    </location>
</feature>
<reference evidence="2" key="1">
    <citation type="submission" date="2022-11" db="EMBL/GenBank/DDBJ databases">
        <authorList>
            <person name="Petersen C."/>
        </authorList>
    </citation>
    <scope>NUCLEOTIDE SEQUENCE</scope>
    <source>
        <strain evidence="2">IBT 23319</strain>
    </source>
</reference>
<gene>
    <name evidence="2" type="ORF">N7469_005927</name>
</gene>
<protein>
    <submittedName>
        <fullName evidence="2">Uncharacterized protein</fullName>
    </submittedName>
</protein>
<comment type="caution">
    <text evidence="2">The sequence shown here is derived from an EMBL/GenBank/DDBJ whole genome shotgun (WGS) entry which is preliminary data.</text>
</comment>
<evidence type="ECO:0000313" key="3">
    <source>
        <dbReference type="Proteomes" id="UP001147733"/>
    </source>
</evidence>
<evidence type="ECO:0000256" key="1">
    <source>
        <dbReference type="SAM" id="MobiDB-lite"/>
    </source>
</evidence>
<name>A0A9W9TNK5_PENCI</name>
<dbReference type="RefSeq" id="XP_056500084.1">
    <property type="nucleotide sequence ID" value="XM_056644846.1"/>
</dbReference>
<dbReference type="GeneID" id="81384013"/>
<organism evidence="2 3">
    <name type="scientific">Penicillium citrinum</name>
    <dbReference type="NCBI Taxonomy" id="5077"/>
    <lineage>
        <taxon>Eukaryota</taxon>
        <taxon>Fungi</taxon>
        <taxon>Dikarya</taxon>
        <taxon>Ascomycota</taxon>
        <taxon>Pezizomycotina</taxon>
        <taxon>Eurotiomycetes</taxon>
        <taxon>Eurotiomycetidae</taxon>
        <taxon>Eurotiales</taxon>
        <taxon>Aspergillaceae</taxon>
        <taxon>Penicillium</taxon>
    </lineage>
</organism>